<name>A0A0L0S182_ALLM3</name>
<feature type="compositionally biased region" description="Basic and acidic residues" evidence="9">
    <location>
        <begin position="596"/>
        <end position="605"/>
    </location>
</feature>
<dbReference type="Pfam" id="PF00999">
    <property type="entry name" value="Na_H_Exchanger"/>
    <property type="match status" value="1"/>
</dbReference>
<keyword evidence="5" id="KW-0915">Sodium</keyword>
<sequence length="605" mass="65221">MSDDAASHNAMHVLVEKTVLMLALILVALNLAGWMKKREFKYFGETAMYITVGLVTSLVFRLLSLAIGQEFILKDVQLSTSFFYMVLLPPIIFEGGYSVHRMLFFKSLPTILGLAFAGGAFSTIVIAIVMYLAMSVTDLPLSMIEALIFGALISSTDPVTILAMLPPETDRTLYMIIFGESALNDAVAIILYRFFSDLEHLGKALTAGQFFLSLLASAWVFVGSFATGVVTAWIFAKLIKHQRLTHEAETYEVTMMLVFAYSSYLLAEVFGLTGIISVFFTGVTMAHYAKPNMTASSALIAKNMLRVFSTMCDCFIFMYLGMGLLAFPAAKYMPYAIVAAIIAIAVGRLHVFMVFSAQNFVKAAKKIPFSQQVFVWFSGLRGAVAFALAVQILDNQDLSEDVRTMIFGTAIIVIVTTVYGLNLLTPIMIDKLGIATPPPASRAATATPHADGTVGVGADAGGHDIAVDSDVNDQDSEPINEAELTGFLGWLYRFDRDRLRPFLTTSVDLRRITGSGGASREAPQGLMTVGAYTKLSDGIHMHDLTGGDDVVASGKTLAPAAAAVQPVQATANVNANRTAPGLFSLGESDADVLSPRADKGERAAQ</sequence>
<feature type="transmembrane region" description="Helical" evidence="10">
    <location>
        <begin position="18"/>
        <end position="35"/>
    </location>
</feature>
<dbReference type="PANTHER" id="PTHR10110">
    <property type="entry name" value="SODIUM/HYDROGEN EXCHANGER"/>
    <property type="match status" value="1"/>
</dbReference>
<evidence type="ECO:0000256" key="8">
    <source>
        <dbReference type="ARBA" id="ARBA00023201"/>
    </source>
</evidence>
<keyword evidence="2" id="KW-0813">Transport</keyword>
<protein>
    <submittedName>
        <fullName evidence="12">Sodium/hydrogen exchanger 3</fullName>
    </submittedName>
</protein>
<evidence type="ECO:0000256" key="5">
    <source>
        <dbReference type="ARBA" id="ARBA00023053"/>
    </source>
</evidence>
<evidence type="ECO:0000256" key="3">
    <source>
        <dbReference type="ARBA" id="ARBA00022692"/>
    </source>
</evidence>
<feature type="domain" description="Cation/H+ exchanger transmembrane" evidence="11">
    <location>
        <begin position="30"/>
        <end position="415"/>
    </location>
</feature>
<feature type="transmembrane region" description="Helical" evidence="10">
    <location>
        <begin position="47"/>
        <end position="69"/>
    </location>
</feature>
<dbReference type="PRINTS" id="PR01084">
    <property type="entry name" value="NAHEXCHNGR"/>
</dbReference>
<dbReference type="eggNOG" id="KOG1965">
    <property type="taxonomic scope" value="Eukaryota"/>
</dbReference>
<dbReference type="OMA" id="ETVVMWW"/>
<dbReference type="EMBL" id="GG745330">
    <property type="protein sequence ID" value="KNE56146.1"/>
    <property type="molecule type" value="Genomic_DNA"/>
</dbReference>
<reference evidence="13" key="2">
    <citation type="submission" date="2009-11" db="EMBL/GenBank/DDBJ databases">
        <title>The Genome Sequence of Allomyces macrogynus strain ATCC 38327.</title>
        <authorList>
            <consortium name="The Broad Institute Genome Sequencing Platform"/>
            <person name="Russ C."/>
            <person name="Cuomo C."/>
            <person name="Shea T."/>
            <person name="Young S.K."/>
            <person name="Zeng Q."/>
            <person name="Koehrsen M."/>
            <person name="Haas B."/>
            <person name="Borodovsky M."/>
            <person name="Guigo R."/>
            <person name="Alvarado L."/>
            <person name="Berlin A."/>
            <person name="Borenstein D."/>
            <person name="Chen Z."/>
            <person name="Engels R."/>
            <person name="Freedman E."/>
            <person name="Gellesch M."/>
            <person name="Goldberg J."/>
            <person name="Griggs A."/>
            <person name="Gujja S."/>
            <person name="Heiman D."/>
            <person name="Hepburn T."/>
            <person name="Howarth C."/>
            <person name="Jen D."/>
            <person name="Larson L."/>
            <person name="Lewis B."/>
            <person name="Mehta T."/>
            <person name="Park D."/>
            <person name="Pearson M."/>
            <person name="Roberts A."/>
            <person name="Saif S."/>
            <person name="Shenoy N."/>
            <person name="Sisk P."/>
            <person name="Stolte C."/>
            <person name="Sykes S."/>
            <person name="Walk T."/>
            <person name="White J."/>
            <person name="Yandava C."/>
            <person name="Burger G."/>
            <person name="Gray M.W."/>
            <person name="Holland P.W.H."/>
            <person name="King N."/>
            <person name="Lang F.B.F."/>
            <person name="Roger A.J."/>
            <person name="Ruiz-Trillo I."/>
            <person name="Lander E."/>
            <person name="Nusbaum C."/>
        </authorList>
    </citation>
    <scope>NUCLEOTIDE SEQUENCE [LARGE SCALE GENOMIC DNA]</scope>
    <source>
        <strain evidence="13">ATCC 38327</strain>
    </source>
</reference>
<dbReference type="VEuPathDB" id="FungiDB:AMAG_01982"/>
<feature type="transmembrane region" description="Helical" evidence="10">
    <location>
        <begin position="270"/>
        <end position="289"/>
    </location>
</feature>
<dbReference type="PANTHER" id="PTHR10110:SF187">
    <property type="entry name" value="SODIUM_HYDROGEN EXCHANGER"/>
    <property type="match status" value="1"/>
</dbReference>
<feature type="transmembrane region" description="Helical" evidence="10">
    <location>
        <begin position="405"/>
        <end position="424"/>
    </location>
</feature>
<evidence type="ECO:0000313" key="13">
    <source>
        <dbReference type="Proteomes" id="UP000054350"/>
    </source>
</evidence>
<evidence type="ECO:0000259" key="11">
    <source>
        <dbReference type="Pfam" id="PF00999"/>
    </source>
</evidence>
<feature type="transmembrane region" description="Helical" evidence="10">
    <location>
        <begin position="111"/>
        <end position="134"/>
    </location>
</feature>
<keyword evidence="4 10" id="KW-1133">Transmembrane helix</keyword>
<feature type="transmembrane region" description="Helical" evidence="10">
    <location>
        <begin position="335"/>
        <end position="361"/>
    </location>
</feature>
<dbReference type="AlphaFoldDB" id="A0A0L0S182"/>
<accession>A0A0L0S182</accession>
<keyword evidence="13" id="KW-1185">Reference proteome</keyword>
<dbReference type="InterPro" id="IPR004709">
    <property type="entry name" value="NaH_exchanger"/>
</dbReference>
<dbReference type="OrthoDB" id="196264at2759"/>
<evidence type="ECO:0000256" key="2">
    <source>
        <dbReference type="ARBA" id="ARBA00022448"/>
    </source>
</evidence>
<evidence type="ECO:0000256" key="6">
    <source>
        <dbReference type="ARBA" id="ARBA00023065"/>
    </source>
</evidence>
<dbReference type="GO" id="GO:0015386">
    <property type="term" value="F:potassium:proton antiporter activity"/>
    <property type="evidence" value="ECO:0007669"/>
    <property type="project" value="TreeGrafter"/>
</dbReference>
<evidence type="ECO:0000256" key="1">
    <source>
        <dbReference type="ARBA" id="ARBA00004141"/>
    </source>
</evidence>
<organism evidence="12 13">
    <name type="scientific">Allomyces macrogynus (strain ATCC 38327)</name>
    <name type="common">Allomyces javanicus var. macrogynus</name>
    <dbReference type="NCBI Taxonomy" id="578462"/>
    <lineage>
        <taxon>Eukaryota</taxon>
        <taxon>Fungi</taxon>
        <taxon>Fungi incertae sedis</taxon>
        <taxon>Blastocladiomycota</taxon>
        <taxon>Blastocladiomycetes</taxon>
        <taxon>Blastocladiales</taxon>
        <taxon>Blastocladiaceae</taxon>
        <taxon>Allomyces</taxon>
    </lineage>
</organism>
<feature type="transmembrane region" description="Helical" evidence="10">
    <location>
        <begin position="146"/>
        <end position="165"/>
    </location>
</feature>
<dbReference type="GO" id="GO:0007035">
    <property type="term" value="P:vacuolar acidification"/>
    <property type="evidence" value="ECO:0007669"/>
    <property type="project" value="TreeGrafter"/>
</dbReference>
<dbReference type="Proteomes" id="UP000054350">
    <property type="component" value="Unassembled WGS sequence"/>
</dbReference>
<evidence type="ECO:0000256" key="7">
    <source>
        <dbReference type="ARBA" id="ARBA00023136"/>
    </source>
</evidence>
<feature type="transmembrane region" description="Helical" evidence="10">
    <location>
        <begin position="373"/>
        <end position="393"/>
    </location>
</feature>
<dbReference type="Gene3D" id="6.10.140.1330">
    <property type="match status" value="1"/>
</dbReference>
<proteinExistence type="predicted"/>
<comment type="subcellular location">
    <subcellularLocation>
        <location evidence="1">Membrane</location>
        <topology evidence="1">Multi-pass membrane protein</topology>
    </subcellularLocation>
</comment>
<feature type="region of interest" description="Disordered" evidence="9">
    <location>
        <begin position="586"/>
        <end position="605"/>
    </location>
</feature>
<gene>
    <name evidence="12" type="ORF">AMAG_01982</name>
</gene>
<feature type="transmembrane region" description="Helical" evidence="10">
    <location>
        <begin position="81"/>
        <end position="99"/>
    </location>
</feature>
<dbReference type="GO" id="GO:0005770">
    <property type="term" value="C:late endosome"/>
    <property type="evidence" value="ECO:0007669"/>
    <property type="project" value="TreeGrafter"/>
</dbReference>
<feature type="transmembrane region" description="Helical" evidence="10">
    <location>
        <begin position="310"/>
        <end position="329"/>
    </location>
</feature>
<reference evidence="12 13" key="1">
    <citation type="submission" date="2009-11" db="EMBL/GenBank/DDBJ databases">
        <title>Annotation of Allomyces macrogynus ATCC 38327.</title>
        <authorList>
            <consortium name="The Broad Institute Genome Sequencing Platform"/>
            <person name="Russ C."/>
            <person name="Cuomo C."/>
            <person name="Burger G."/>
            <person name="Gray M.W."/>
            <person name="Holland P.W.H."/>
            <person name="King N."/>
            <person name="Lang F.B.F."/>
            <person name="Roger A.J."/>
            <person name="Ruiz-Trillo I."/>
            <person name="Young S.K."/>
            <person name="Zeng Q."/>
            <person name="Gargeya S."/>
            <person name="Fitzgerald M."/>
            <person name="Haas B."/>
            <person name="Abouelleil A."/>
            <person name="Alvarado L."/>
            <person name="Arachchi H.M."/>
            <person name="Berlin A."/>
            <person name="Chapman S.B."/>
            <person name="Gearin G."/>
            <person name="Goldberg J."/>
            <person name="Griggs A."/>
            <person name="Gujja S."/>
            <person name="Hansen M."/>
            <person name="Heiman D."/>
            <person name="Howarth C."/>
            <person name="Larimer J."/>
            <person name="Lui A."/>
            <person name="MacDonald P.J.P."/>
            <person name="McCowen C."/>
            <person name="Montmayeur A."/>
            <person name="Murphy C."/>
            <person name="Neiman D."/>
            <person name="Pearson M."/>
            <person name="Priest M."/>
            <person name="Roberts A."/>
            <person name="Saif S."/>
            <person name="Shea T."/>
            <person name="Sisk P."/>
            <person name="Stolte C."/>
            <person name="Sykes S."/>
            <person name="Wortman J."/>
            <person name="Nusbaum C."/>
            <person name="Birren B."/>
        </authorList>
    </citation>
    <scope>NUCLEOTIDE SEQUENCE [LARGE SCALE GENOMIC DNA]</scope>
    <source>
        <strain evidence="12 13">ATCC 38327</strain>
    </source>
</reference>
<dbReference type="STRING" id="578462.A0A0L0S182"/>
<dbReference type="InterPro" id="IPR006153">
    <property type="entry name" value="Cation/H_exchanger_TM"/>
</dbReference>
<keyword evidence="3 10" id="KW-0812">Transmembrane</keyword>
<evidence type="ECO:0000256" key="4">
    <source>
        <dbReference type="ARBA" id="ARBA00022989"/>
    </source>
</evidence>
<keyword evidence="8" id="KW-0739">Sodium transport</keyword>
<dbReference type="GO" id="GO:0000329">
    <property type="term" value="C:fungal-type vacuole membrane"/>
    <property type="evidence" value="ECO:0007669"/>
    <property type="project" value="TreeGrafter"/>
</dbReference>
<evidence type="ECO:0000313" key="12">
    <source>
        <dbReference type="EMBL" id="KNE56146.1"/>
    </source>
</evidence>
<dbReference type="InterPro" id="IPR018422">
    <property type="entry name" value="Cation/H_exchanger_CPA1"/>
</dbReference>
<evidence type="ECO:0000256" key="9">
    <source>
        <dbReference type="SAM" id="MobiDB-lite"/>
    </source>
</evidence>
<keyword evidence="6" id="KW-0406">Ion transport</keyword>
<feature type="transmembrane region" description="Helical" evidence="10">
    <location>
        <begin position="210"/>
        <end position="236"/>
    </location>
</feature>
<dbReference type="GO" id="GO:0005769">
    <property type="term" value="C:early endosome"/>
    <property type="evidence" value="ECO:0007669"/>
    <property type="project" value="TreeGrafter"/>
</dbReference>
<evidence type="ECO:0000256" key="10">
    <source>
        <dbReference type="SAM" id="Phobius"/>
    </source>
</evidence>
<dbReference type="GO" id="GO:0015385">
    <property type="term" value="F:sodium:proton antiporter activity"/>
    <property type="evidence" value="ECO:0007669"/>
    <property type="project" value="InterPro"/>
</dbReference>
<keyword evidence="7 10" id="KW-0472">Membrane</keyword>
<feature type="transmembrane region" description="Helical" evidence="10">
    <location>
        <begin position="172"/>
        <end position="195"/>
    </location>
</feature>